<keyword evidence="6" id="KW-1185">Reference proteome</keyword>
<dbReference type="InterPro" id="IPR006143">
    <property type="entry name" value="RND_pump_MFP"/>
</dbReference>
<comment type="similarity">
    <text evidence="1">Belongs to the membrane fusion protein (MFP) (TC 8.A.1) family.</text>
</comment>
<dbReference type="PANTHER" id="PTHR30469">
    <property type="entry name" value="MULTIDRUG RESISTANCE PROTEIN MDTA"/>
    <property type="match status" value="1"/>
</dbReference>
<dbReference type="Gene3D" id="1.10.287.470">
    <property type="entry name" value="Helix hairpin bin"/>
    <property type="match status" value="1"/>
</dbReference>
<reference evidence="5" key="1">
    <citation type="submission" date="2020-09" db="EMBL/GenBank/DDBJ databases">
        <title>A novel bacterium of genus Paenibacillus, isolated from South China Sea.</title>
        <authorList>
            <person name="Huang H."/>
            <person name="Mo K."/>
            <person name="Hu Y."/>
        </authorList>
    </citation>
    <scope>NUCLEOTIDE SEQUENCE</scope>
    <source>
        <strain evidence="5">IB182363</strain>
    </source>
</reference>
<dbReference type="RefSeq" id="WP_190930724.1">
    <property type="nucleotide sequence ID" value="NZ_JACXJA010000037.1"/>
</dbReference>
<keyword evidence="2" id="KW-0175">Coiled coil</keyword>
<evidence type="ECO:0000313" key="6">
    <source>
        <dbReference type="Proteomes" id="UP000639396"/>
    </source>
</evidence>
<feature type="coiled-coil region" evidence="2">
    <location>
        <begin position="113"/>
        <end position="161"/>
    </location>
</feature>
<sequence>MDDWKSNRRKKISLSVLTWGVVALLSSACSIQAGNEDAEIIAANIQTVEVITVQPEPVLDRYALAGTLQSVKEAVVSFEVDGRVTETFVQAGDVIKAGDVLASLDASNYKFQLNRAEAAIGQAEAAVRQAEASVAAATVGVENARQSRDVLSKNGEALTQEAFRKATYELNKVESSYKDGSASETDMNNARLAYKQAETNYLNAKAQSEQSSSGVTSAEATLAQARAGLEQARAAGREALVGRDQAQMAVDKSSLLSPIEGVVLEKFVSAWQLTGGGQPAFRIGDMTQLKVVLPVPDQEIRKWTVGQEVALTLYGESRNGTVKNVYPTTNSSTGSVNVEVLVPNAKADWLPGQVVKAARTSTGETGILVPVEAVVSTGSEPYVFKMVSGKAVKTNVTLGELTNNRLQVTSGVSSGDQIVTKGAYKLFDGDSIATAGERAK</sequence>
<evidence type="ECO:0000256" key="2">
    <source>
        <dbReference type="SAM" id="Coils"/>
    </source>
</evidence>
<dbReference type="SUPFAM" id="SSF111369">
    <property type="entry name" value="HlyD-like secretion proteins"/>
    <property type="match status" value="2"/>
</dbReference>
<feature type="domain" description="YknX-like C-terminal permuted SH3-like" evidence="4">
    <location>
        <begin position="367"/>
        <end position="433"/>
    </location>
</feature>
<comment type="caution">
    <text evidence="5">The sequence shown here is derived from an EMBL/GenBank/DDBJ whole genome shotgun (WGS) entry which is preliminary data.</text>
</comment>
<dbReference type="EMBL" id="JACXJA010000037">
    <property type="protein sequence ID" value="MBD2865101.1"/>
    <property type="molecule type" value="Genomic_DNA"/>
</dbReference>
<feature type="chain" id="PRO_5038667783" evidence="3">
    <location>
        <begin position="34"/>
        <end position="440"/>
    </location>
</feature>
<keyword evidence="3" id="KW-0732">Signal</keyword>
<dbReference type="Gene3D" id="2.40.30.170">
    <property type="match status" value="1"/>
</dbReference>
<evidence type="ECO:0000313" key="5">
    <source>
        <dbReference type="EMBL" id="MBD2865101.1"/>
    </source>
</evidence>
<feature type="coiled-coil region" evidence="2">
    <location>
        <begin position="187"/>
        <end position="235"/>
    </location>
</feature>
<dbReference type="Gene3D" id="2.40.420.20">
    <property type="match status" value="1"/>
</dbReference>
<name>A0A927CF68_9BACL</name>
<feature type="signal peptide" evidence="3">
    <location>
        <begin position="1"/>
        <end position="33"/>
    </location>
</feature>
<proteinExistence type="inferred from homology"/>
<dbReference type="GO" id="GO:0015562">
    <property type="term" value="F:efflux transmembrane transporter activity"/>
    <property type="evidence" value="ECO:0007669"/>
    <property type="project" value="TreeGrafter"/>
</dbReference>
<dbReference type="GO" id="GO:1990281">
    <property type="term" value="C:efflux pump complex"/>
    <property type="evidence" value="ECO:0007669"/>
    <property type="project" value="TreeGrafter"/>
</dbReference>
<dbReference type="PROSITE" id="PS51257">
    <property type="entry name" value="PROKAR_LIPOPROTEIN"/>
    <property type="match status" value="1"/>
</dbReference>
<evidence type="ECO:0000256" key="1">
    <source>
        <dbReference type="ARBA" id="ARBA00009477"/>
    </source>
</evidence>
<evidence type="ECO:0000256" key="3">
    <source>
        <dbReference type="SAM" id="SignalP"/>
    </source>
</evidence>
<evidence type="ECO:0000259" key="4">
    <source>
        <dbReference type="Pfam" id="PF25989"/>
    </source>
</evidence>
<dbReference type="Gene3D" id="2.40.50.100">
    <property type="match status" value="2"/>
</dbReference>
<accession>A0A927CF68</accession>
<gene>
    <name evidence="5" type="ORF">IDH45_24270</name>
</gene>
<dbReference type="Pfam" id="PF25989">
    <property type="entry name" value="YknX_C"/>
    <property type="match status" value="1"/>
</dbReference>
<organism evidence="5 6">
    <name type="scientific">Paenibacillus oceani</name>
    <dbReference type="NCBI Taxonomy" id="2772510"/>
    <lineage>
        <taxon>Bacteria</taxon>
        <taxon>Bacillati</taxon>
        <taxon>Bacillota</taxon>
        <taxon>Bacilli</taxon>
        <taxon>Bacillales</taxon>
        <taxon>Paenibacillaceae</taxon>
        <taxon>Paenibacillus</taxon>
    </lineage>
</organism>
<protein>
    <submittedName>
        <fullName evidence="5">Efflux RND transporter periplasmic adaptor subunit</fullName>
    </submittedName>
</protein>
<dbReference type="NCBIfam" id="TIGR01730">
    <property type="entry name" value="RND_mfp"/>
    <property type="match status" value="1"/>
</dbReference>
<dbReference type="Proteomes" id="UP000639396">
    <property type="component" value="Unassembled WGS sequence"/>
</dbReference>
<dbReference type="AlphaFoldDB" id="A0A927CF68"/>
<dbReference type="InterPro" id="IPR058637">
    <property type="entry name" value="YknX-like_C"/>
</dbReference>